<keyword evidence="1" id="KW-0732">Signal</keyword>
<dbReference type="Proteomes" id="UP000268285">
    <property type="component" value="Unassembled WGS sequence"/>
</dbReference>
<accession>A0A498QUW8</accession>
<evidence type="ECO:0000313" key="4">
    <source>
        <dbReference type="Proteomes" id="UP000268285"/>
    </source>
</evidence>
<proteinExistence type="predicted"/>
<dbReference type="RefSeq" id="WP_063466441.1">
    <property type="nucleotide sequence ID" value="NZ_JAIENV010000145.1"/>
</dbReference>
<organism evidence="3 4">
    <name type="scientific">Mycobacterium pseudokansasii</name>
    <dbReference type="NCBI Taxonomy" id="2341080"/>
    <lineage>
        <taxon>Bacteria</taxon>
        <taxon>Bacillati</taxon>
        <taxon>Actinomycetota</taxon>
        <taxon>Actinomycetes</taxon>
        <taxon>Mycobacteriales</taxon>
        <taxon>Mycobacteriaceae</taxon>
        <taxon>Mycobacterium</taxon>
    </lineage>
</organism>
<sequence>MFSARLTAVLATAVGGAAVGLAVATAGVASATTAADAAFISQMESVGVTFSSPQAAVEGGHQVCTELAAGETGAQIAKEILSQTNLTSKQAAYYVVYATKYYCPQYASQLT</sequence>
<feature type="signal peptide" evidence="1">
    <location>
        <begin position="1"/>
        <end position="31"/>
    </location>
</feature>
<evidence type="ECO:0000259" key="2">
    <source>
        <dbReference type="Pfam" id="PF05305"/>
    </source>
</evidence>
<feature type="domain" description="DUF732" evidence="2">
    <location>
        <begin position="35"/>
        <end position="105"/>
    </location>
</feature>
<feature type="chain" id="PRO_5019842026" description="DUF732 domain-containing protein" evidence="1">
    <location>
        <begin position="32"/>
        <end position="111"/>
    </location>
</feature>
<dbReference type="OrthoDB" id="4750613at2"/>
<reference evidence="3 4" key="1">
    <citation type="submission" date="2018-09" db="EMBL/GenBank/DDBJ databases">
        <authorList>
            <person name="Tagini F."/>
        </authorList>
    </citation>
    <scope>NUCLEOTIDE SEQUENCE [LARGE SCALE GENOMIC DNA]</scope>
    <source>
        <strain evidence="3 4">MK142</strain>
    </source>
</reference>
<protein>
    <recommendedName>
        <fullName evidence="2">DUF732 domain-containing protein</fullName>
    </recommendedName>
</protein>
<dbReference type="AlphaFoldDB" id="A0A498QUW8"/>
<gene>
    <name evidence="3" type="ORF">LAUMK142_04128</name>
</gene>
<dbReference type="Pfam" id="PF05305">
    <property type="entry name" value="DUF732"/>
    <property type="match status" value="1"/>
</dbReference>
<evidence type="ECO:0000256" key="1">
    <source>
        <dbReference type="SAM" id="SignalP"/>
    </source>
</evidence>
<keyword evidence="4" id="KW-1185">Reference proteome</keyword>
<evidence type="ECO:0000313" key="3">
    <source>
        <dbReference type="EMBL" id="VBA53533.1"/>
    </source>
</evidence>
<dbReference type="InterPro" id="IPR007969">
    <property type="entry name" value="DUF732"/>
</dbReference>
<name>A0A498QUW8_9MYCO</name>
<dbReference type="EMBL" id="UPHU01000001">
    <property type="protein sequence ID" value="VBA53533.1"/>
    <property type="molecule type" value="Genomic_DNA"/>
</dbReference>